<evidence type="ECO:0000313" key="1">
    <source>
        <dbReference type="EMBL" id="MBB5060184.1"/>
    </source>
</evidence>
<accession>A0A7W8E6D1</accession>
<evidence type="ECO:0008006" key="3">
    <source>
        <dbReference type="Google" id="ProtNLM"/>
    </source>
</evidence>
<gene>
    <name evidence="1" type="ORF">HDF16_004920</name>
</gene>
<dbReference type="Proteomes" id="UP000540989">
    <property type="component" value="Unassembled WGS sequence"/>
</dbReference>
<sequence length="70" mass="8242">MSEHMTSPPEREPPKDWWLENACRIAAHRLRNSPYLSANTIPIRAQLKDSVEFVRLVWEAIEQSLREEDP</sequence>
<evidence type="ECO:0000313" key="2">
    <source>
        <dbReference type="Proteomes" id="UP000540989"/>
    </source>
</evidence>
<comment type="caution">
    <text evidence="1">The sequence shown here is derived from an EMBL/GenBank/DDBJ whole genome shotgun (WGS) entry which is preliminary data.</text>
</comment>
<dbReference type="EMBL" id="JACHIP010000010">
    <property type="protein sequence ID" value="MBB5060184.1"/>
    <property type="molecule type" value="Genomic_DNA"/>
</dbReference>
<name>A0A7W8E6D1_9BACT</name>
<proteinExistence type="predicted"/>
<reference evidence="1 2" key="1">
    <citation type="submission" date="2020-08" db="EMBL/GenBank/DDBJ databases">
        <title>Genomic Encyclopedia of Type Strains, Phase IV (KMG-V): Genome sequencing to study the core and pangenomes of soil and plant-associated prokaryotes.</title>
        <authorList>
            <person name="Whitman W."/>
        </authorList>
    </citation>
    <scope>NUCLEOTIDE SEQUENCE [LARGE SCALE GENOMIC DNA]</scope>
    <source>
        <strain evidence="1 2">M8UP14</strain>
    </source>
</reference>
<protein>
    <recommendedName>
        <fullName evidence="3">HEPN domain-containing protein</fullName>
    </recommendedName>
</protein>
<dbReference type="AlphaFoldDB" id="A0A7W8E6D1"/>
<keyword evidence="2" id="KW-1185">Reference proteome</keyword>
<organism evidence="1 2">
    <name type="scientific">Granulicella aggregans</name>
    <dbReference type="NCBI Taxonomy" id="474949"/>
    <lineage>
        <taxon>Bacteria</taxon>
        <taxon>Pseudomonadati</taxon>
        <taxon>Acidobacteriota</taxon>
        <taxon>Terriglobia</taxon>
        <taxon>Terriglobales</taxon>
        <taxon>Acidobacteriaceae</taxon>
        <taxon>Granulicella</taxon>
    </lineage>
</organism>